<comment type="caution">
    <text evidence="1">The sequence shown here is derived from an EMBL/GenBank/DDBJ whole genome shotgun (WGS) entry which is preliminary data.</text>
</comment>
<evidence type="ECO:0000313" key="1">
    <source>
        <dbReference type="EMBL" id="NLJ18369.1"/>
    </source>
</evidence>
<dbReference type="Proteomes" id="UP000541058">
    <property type="component" value="Unassembled WGS sequence"/>
</dbReference>
<dbReference type="EMBL" id="JAAYSM010000185">
    <property type="protein sequence ID" value="NLJ18369.1"/>
    <property type="molecule type" value="Genomic_DNA"/>
</dbReference>
<accession>A0A7X8H007</accession>
<protein>
    <submittedName>
        <fullName evidence="1">Uncharacterized protein</fullName>
    </submittedName>
</protein>
<name>A0A7X8H007_9LACT</name>
<dbReference type="AlphaFoldDB" id="A0A7X8H007"/>
<proteinExistence type="predicted"/>
<gene>
    <name evidence="1" type="ORF">GX355_05860</name>
</gene>
<reference evidence="1 2" key="1">
    <citation type="journal article" date="2020" name="Biotechnol. Biofuels">
        <title>New insights from the biogas microbiome by comprehensive genome-resolved metagenomics of nearly 1600 species originating from multiple anaerobic digesters.</title>
        <authorList>
            <person name="Campanaro S."/>
            <person name="Treu L."/>
            <person name="Rodriguez-R L.M."/>
            <person name="Kovalovszki A."/>
            <person name="Ziels R.M."/>
            <person name="Maus I."/>
            <person name="Zhu X."/>
            <person name="Kougias P.G."/>
            <person name="Basile A."/>
            <person name="Luo G."/>
            <person name="Schluter A."/>
            <person name="Konstantinidis K.T."/>
            <person name="Angelidaki I."/>
        </authorList>
    </citation>
    <scope>NUCLEOTIDE SEQUENCE [LARGE SCALE GENOMIC DNA]</scope>
    <source>
        <strain evidence="1">AS23ysBPME_34</strain>
    </source>
</reference>
<organism evidence="1 2">
    <name type="scientific">Globicatella sulfidifaciens</name>
    <dbReference type="NCBI Taxonomy" id="136093"/>
    <lineage>
        <taxon>Bacteria</taxon>
        <taxon>Bacillati</taxon>
        <taxon>Bacillota</taxon>
        <taxon>Bacilli</taxon>
        <taxon>Lactobacillales</taxon>
        <taxon>Aerococcaceae</taxon>
        <taxon>Globicatella</taxon>
    </lineage>
</organism>
<dbReference type="RefSeq" id="WP_276648096.1">
    <property type="nucleotide sequence ID" value="NZ_JAAYSM010000185.1"/>
</dbReference>
<sequence>MANDIKKFVDADGLETALRDVYDKDAQILQSAKDYADSKESSGGMIIVSVTELPADPEPNTWYAIREVT</sequence>
<evidence type="ECO:0000313" key="2">
    <source>
        <dbReference type="Proteomes" id="UP000541058"/>
    </source>
</evidence>